<gene>
    <name evidence="1" type="ORF">UX13_C0042G0004</name>
</gene>
<dbReference type="EMBL" id="LCLA01000042">
    <property type="protein sequence ID" value="KKU09368.1"/>
    <property type="molecule type" value="Genomic_DNA"/>
</dbReference>
<dbReference type="Proteomes" id="UP000034329">
    <property type="component" value="Unassembled WGS sequence"/>
</dbReference>
<dbReference type="AlphaFoldDB" id="A0A0G1PV54"/>
<proteinExistence type="predicted"/>
<sequence length="114" mass="13049">MTIEDDLGRSDWEGMTPQNGLTGFLIKVILEFESTKDPHVIELSDAAKNLLEDMSPEEKKGLLSMTGEFNEKDMQSFLETRLKEILSEEEWKKIDDEERRRHLADDSYKAGVAG</sequence>
<reference evidence="1 2" key="1">
    <citation type="journal article" date="2015" name="Nature">
        <title>rRNA introns, odd ribosomes, and small enigmatic genomes across a large radiation of phyla.</title>
        <authorList>
            <person name="Brown C.T."/>
            <person name="Hug L.A."/>
            <person name="Thomas B.C."/>
            <person name="Sharon I."/>
            <person name="Castelle C.J."/>
            <person name="Singh A."/>
            <person name="Wilkins M.J."/>
            <person name="Williams K.H."/>
            <person name="Banfield J.F."/>
        </authorList>
    </citation>
    <scope>NUCLEOTIDE SEQUENCE [LARGE SCALE GENOMIC DNA]</scope>
</reference>
<organism evidence="1 2">
    <name type="scientific">Candidatus Woesebacteria bacterium GW2011_GWB1_45_5</name>
    <dbReference type="NCBI Taxonomy" id="1618581"/>
    <lineage>
        <taxon>Bacteria</taxon>
        <taxon>Candidatus Woeseibacteriota</taxon>
    </lineage>
</organism>
<evidence type="ECO:0000313" key="2">
    <source>
        <dbReference type="Proteomes" id="UP000034329"/>
    </source>
</evidence>
<name>A0A0G1PV54_9BACT</name>
<protein>
    <submittedName>
        <fullName evidence="1">Uncharacterized protein</fullName>
    </submittedName>
</protein>
<accession>A0A0G1PV54</accession>
<evidence type="ECO:0000313" key="1">
    <source>
        <dbReference type="EMBL" id="KKU09368.1"/>
    </source>
</evidence>
<comment type="caution">
    <text evidence="1">The sequence shown here is derived from an EMBL/GenBank/DDBJ whole genome shotgun (WGS) entry which is preliminary data.</text>
</comment>